<dbReference type="GO" id="GO:0005524">
    <property type="term" value="F:ATP binding"/>
    <property type="evidence" value="ECO:0007669"/>
    <property type="project" value="InterPro"/>
</dbReference>
<dbReference type="GO" id="GO:0006419">
    <property type="term" value="P:alanyl-tRNA aminoacylation"/>
    <property type="evidence" value="ECO:0007669"/>
    <property type="project" value="InterPro"/>
</dbReference>
<evidence type="ECO:0000259" key="7">
    <source>
        <dbReference type="PROSITE" id="PS50860"/>
    </source>
</evidence>
<dbReference type="GO" id="GO:0005737">
    <property type="term" value="C:cytoplasm"/>
    <property type="evidence" value="ECO:0007669"/>
    <property type="project" value="UniProtKB-SubCell"/>
</dbReference>
<dbReference type="GO" id="GO:0004813">
    <property type="term" value="F:alanine-tRNA ligase activity"/>
    <property type="evidence" value="ECO:0007669"/>
    <property type="project" value="InterPro"/>
</dbReference>
<dbReference type="GO" id="GO:0046872">
    <property type="term" value="F:metal ion binding"/>
    <property type="evidence" value="ECO:0007669"/>
    <property type="project" value="UniProtKB-KW"/>
</dbReference>
<dbReference type="InterPro" id="IPR012947">
    <property type="entry name" value="tRNA_SAD"/>
</dbReference>
<dbReference type="InterPro" id="IPR018163">
    <property type="entry name" value="Thr/Ala-tRNA-synth_IIc_edit"/>
</dbReference>
<evidence type="ECO:0000256" key="5">
    <source>
        <dbReference type="ARBA" id="ARBA00022833"/>
    </source>
</evidence>
<accession>A0A1Y2LCC8</accession>
<evidence type="ECO:0000313" key="9">
    <source>
        <dbReference type="Proteomes" id="UP000193396"/>
    </source>
</evidence>
<keyword evidence="5" id="KW-0862">Zinc</keyword>
<protein>
    <recommendedName>
        <fullName evidence="3">Alanine--tRNA ligase</fullName>
    </recommendedName>
    <alternativeName>
        <fullName evidence="6">Alanyl-tRNA synthetase</fullName>
    </alternativeName>
</protein>
<dbReference type="GO" id="GO:0002161">
    <property type="term" value="F:aminoacyl-tRNA deacylase activity"/>
    <property type="evidence" value="ECO:0007669"/>
    <property type="project" value="UniProtKB-ARBA"/>
</dbReference>
<dbReference type="SUPFAM" id="SSF55186">
    <property type="entry name" value="ThrRS/AlaRS common domain"/>
    <property type="match status" value="1"/>
</dbReference>
<dbReference type="SMART" id="SM00863">
    <property type="entry name" value="tRNA_SAD"/>
    <property type="match status" value="1"/>
</dbReference>
<evidence type="ECO:0000313" key="8">
    <source>
        <dbReference type="EMBL" id="OSQ48429.1"/>
    </source>
</evidence>
<comment type="subcellular location">
    <subcellularLocation>
        <location evidence="2">Cytoplasm</location>
    </subcellularLocation>
</comment>
<comment type="caution">
    <text evidence="8">The sequence shown here is derived from an EMBL/GenBank/DDBJ whole genome shotgun (WGS) entry which is preliminary data.</text>
</comment>
<feature type="domain" description="Alanyl-transfer RNA synthetases family profile" evidence="7">
    <location>
        <begin position="1"/>
        <end position="240"/>
    </location>
</feature>
<gene>
    <name evidence="8" type="ORF">TALK_09265</name>
</gene>
<keyword evidence="9" id="KW-1185">Reference proteome</keyword>
<evidence type="ECO:0000256" key="1">
    <source>
        <dbReference type="ARBA" id="ARBA00001947"/>
    </source>
</evidence>
<dbReference type="SUPFAM" id="SSF50447">
    <property type="entry name" value="Translation proteins"/>
    <property type="match status" value="1"/>
</dbReference>
<dbReference type="GO" id="GO:0003676">
    <property type="term" value="F:nucleic acid binding"/>
    <property type="evidence" value="ECO:0007669"/>
    <property type="project" value="InterPro"/>
</dbReference>
<comment type="cofactor">
    <cofactor evidence="1">
        <name>Zn(2+)</name>
        <dbReference type="ChEBI" id="CHEBI:29105"/>
    </cofactor>
</comment>
<proteinExistence type="predicted"/>
<reference evidence="8 9" key="1">
    <citation type="submission" date="2014-03" db="EMBL/GenBank/DDBJ databases">
        <title>The draft genome sequence of Thalassospira alkalitolerans JCM 18968.</title>
        <authorList>
            <person name="Lai Q."/>
            <person name="Shao Z."/>
        </authorList>
    </citation>
    <scope>NUCLEOTIDE SEQUENCE [LARGE SCALE GENOMIC DNA]</scope>
    <source>
        <strain evidence="8 9">JCM 18968</strain>
    </source>
</reference>
<organism evidence="8 9">
    <name type="scientific">Thalassospira alkalitolerans</name>
    <dbReference type="NCBI Taxonomy" id="1293890"/>
    <lineage>
        <taxon>Bacteria</taxon>
        <taxon>Pseudomonadati</taxon>
        <taxon>Pseudomonadota</taxon>
        <taxon>Alphaproteobacteria</taxon>
        <taxon>Rhodospirillales</taxon>
        <taxon>Thalassospiraceae</taxon>
        <taxon>Thalassospira</taxon>
    </lineage>
</organism>
<dbReference type="InterPro" id="IPR018165">
    <property type="entry name" value="Ala-tRNA-synth_IIc_core"/>
</dbReference>
<dbReference type="Gene3D" id="2.40.30.130">
    <property type="match status" value="1"/>
</dbReference>
<name>A0A1Y2LCC8_9PROT</name>
<dbReference type="InterPro" id="IPR018164">
    <property type="entry name" value="Ala-tRNA-synth_IIc_N"/>
</dbReference>
<dbReference type="PANTHER" id="PTHR43462">
    <property type="entry name" value="ALANYL-TRNA EDITING PROTEIN"/>
    <property type="match status" value="1"/>
</dbReference>
<dbReference type="InterPro" id="IPR051335">
    <property type="entry name" value="Alanyl-tRNA_Editing_Enzymes"/>
</dbReference>
<dbReference type="PROSITE" id="PS50860">
    <property type="entry name" value="AA_TRNA_LIGASE_II_ALA"/>
    <property type="match status" value="1"/>
</dbReference>
<evidence type="ECO:0000256" key="6">
    <source>
        <dbReference type="ARBA" id="ARBA00032577"/>
    </source>
</evidence>
<dbReference type="AlphaFoldDB" id="A0A1Y2LCC8"/>
<dbReference type="Pfam" id="PF07973">
    <property type="entry name" value="tRNA_SAD"/>
    <property type="match status" value="1"/>
</dbReference>
<dbReference type="Gene3D" id="3.30.980.10">
    <property type="entry name" value="Threonyl-trna Synthetase, Chain A, domain 2"/>
    <property type="match status" value="1"/>
</dbReference>
<sequence>MEKPLTRLLFREDAYRQSCDAKVTAVSDRGIGLDQTVFYATAGGQAGDIGTLKISDGRILPIATTVKDRETGQVLHIIADGHDLPTVGDTVTVDLDWDTRHRLMRFHTCLHLLCAIVEGDVTGGNIAAHKARLDFNLPDDAPDKDELTDKLNELIARNADVYDGEISIAELKANPELVRTMSVQPPMDGHSIRTVTIEGIDYQPCGGTHVKRTGEIGKVLVSKIEKKGRQNRRINIVFDE</sequence>
<dbReference type="STRING" id="1293890.TALK_09265"/>
<dbReference type="Proteomes" id="UP000193396">
    <property type="component" value="Unassembled WGS sequence"/>
</dbReference>
<dbReference type="InterPro" id="IPR009000">
    <property type="entry name" value="Transl_B-barrel_sf"/>
</dbReference>
<keyword evidence="4" id="KW-0479">Metal-binding</keyword>
<dbReference type="Pfam" id="PF01411">
    <property type="entry name" value="tRNA-synt_2c"/>
    <property type="match status" value="1"/>
</dbReference>
<dbReference type="EMBL" id="JFKB01000005">
    <property type="protein sequence ID" value="OSQ48429.1"/>
    <property type="molecule type" value="Genomic_DNA"/>
</dbReference>
<evidence type="ECO:0000256" key="2">
    <source>
        <dbReference type="ARBA" id="ARBA00004496"/>
    </source>
</evidence>
<dbReference type="PANTHER" id="PTHR43462:SF1">
    <property type="entry name" value="ALANYL-TRNA EDITING PROTEIN AARSD1"/>
    <property type="match status" value="1"/>
</dbReference>
<keyword evidence="8" id="KW-0378">Hydrolase</keyword>
<evidence type="ECO:0000256" key="3">
    <source>
        <dbReference type="ARBA" id="ARBA00017959"/>
    </source>
</evidence>
<evidence type="ECO:0000256" key="4">
    <source>
        <dbReference type="ARBA" id="ARBA00022723"/>
    </source>
</evidence>